<reference evidence="1" key="1">
    <citation type="submission" date="2013-01" db="EMBL/GenBank/DDBJ databases">
        <title>Genome draft of Hydrogenophaga taeniospiralis 2K1.</title>
        <authorList>
            <person name="Gomila M."/>
            <person name="Lalucat J."/>
        </authorList>
    </citation>
    <scope>NUCLEOTIDE SEQUENCE</scope>
    <source>
        <strain evidence="1">CCUG 15921</strain>
    </source>
</reference>
<comment type="caution">
    <text evidence="1">The sequence shown here is derived from an EMBL/GenBank/DDBJ whole genome shotgun (WGS) entry which is preliminary data.</text>
</comment>
<protein>
    <submittedName>
        <fullName evidence="1">Uncharacterized protein</fullName>
    </submittedName>
</protein>
<gene>
    <name evidence="1" type="ORF">H010_03352</name>
</gene>
<evidence type="ECO:0000313" key="1">
    <source>
        <dbReference type="EMBL" id="MDG5974271.1"/>
    </source>
</evidence>
<evidence type="ECO:0000313" key="2">
    <source>
        <dbReference type="Proteomes" id="UP001152876"/>
    </source>
</evidence>
<accession>A0A9X4NQX5</accession>
<dbReference type="Proteomes" id="UP001152876">
    <property type="component" value="Unassembled WGS sequence"/>
</dbReference>
<sequence>MVARKPARWSGSDDALRAVQVAFDVEQAVLDAVRTAAFHNNLSTSDQIRQLLKLSSATRPKRPRLTVSLTSQDYELLAGRYGLPADDRLAIKERVTQELIRFAQSPDPHP</sequence>
<dbReference type="AlphaFoldDB" id="A0A9X4NQX5"/>
<dbReference type="RefSeq" id="WP_068170118.1">
    <property type="nucleotide sequence ID" value="NZ_AOGK01000002.1"/>
</dbReference>
<organism evidence="1 2">
    <name type="scientific">Hydrogenophaga taeniospiralis CCUG 15921</name>
    <dbReference type="NCBI Taxonomy" id="1281780"/>
    <lineage>
        <taxon>Bacteria</taxon>
        <taxon>Pseudomonadati</taxon>
        <taxon>Pseudomonadota</taxon>
        <taxon>Betaproteobacteria</taxon>
        <taxon>Burkholderiales</taxon>
        <taxon>Comamonadaceae</taxon>
        <taxon>Hydrogenophaga</taxon>
    </lineage>
</organism>
<proteinExistence type="predicted"/>
<name>A0A9X4NQX5_9BURK</name>
<dbReference type="EMBL" id="AOGK01000002">
    <property type="protein sequence ID" value="MDG5974271.1"/>
    <property type="molecule type" value="Genomic_DNA"/>
</dbReference>
<keyword evidence="2" id="KW-1185">Reference proteome</keyword>